<comment type="caution">
    <text evidence="8">The sequence shown here is derived from an EMBL/GenBank/DDBJ whole genome shotgun (WGS) entry which is preliminary data.</text>
</comment>
<proteinExistence type="inferred from homology"/>
<keyword evidence="4 6" id="KW-1133">Transmembrane helix</keyword>
<dbReference type="EMBL" id="JBHUEE010000004">
    <property type="protein sequence ID" value="MFD1718027.1"/>
    <property type="molecule type" value="Genomic_DNA"/>
</dbReference>
<keyword evidence="5 6" id="KW-0472">Membrane</keyword>
<dbReference type="Gene3D" id="1.10.3720.10">
    <property type="entry name" value="MetI-like"/>
    <property type="match status" value="1"/>
</dbReference>
<dbReference type="Proteomes" id="UP001597277">
    <property type="component" value="Unassembled WGS sequence"/>
</dbReference>
<accession>A0ABW4L521</accession>
<feature type="transmembrane region" description="Helical" evidence="6">
    <location>
        <begin position="148"/>
        <end position="172"/>
    </location>
</feature>
<sequence>MEAFVDAFAFMADNAGMLLDKTGEQLWLSAVAIGISLLIGVPVGLWLGHIHKGEFLAVSLTNIGRALPSLALIAIFIGLVGIGFTNVLLALVILAVPPIMSYTFVAIDSVDRDLTRAGRGMGLSPWQILLRIEIPLGLPMAFSGIRTAVVLVVSSATLATVAGGGGLGDIILNQVAYGMRGVIAAALWVAALSILADLLVAGLLRLIAPAGVRRLAAPSTSAPAAT</sequence>
<dbReference type="InterPro" id="IPR000515">
    <property type="entry name" value="MetI-like"/>
</dbReference>
<dbReference type="RefSeq" id="WP_388005489.1">
    <property type="nucleotide sequence ID" value="NZ_JBHUEE010000004.1"/>
</dbReference>
<keyword evidence="2 6" id="KW-0813">Transport</keyword>
<protein>
    <submittedName>
        <fullName evidence="8">ABC transporter permease</fullName>
    </submittedName>
</protein>
<name>A0ABW4L521_9MICO</name>
<evidence type="ECO:0000256" key="2">
    <source>
        <dbReference type="ARBA" id="ARBA00022448"/>
    </source>
</evidence>
<keyword evidence="9" id="KW-1185">Reference proteome</keyword>
<dbReference type="Pfam" id="PF00528">
    <property type="entry name" value="BPD_transp_1"/>
    <property type="match status" value="1"/>
</dbReference>
<keyword evidence="3 6" id="KW-0812">Transmembrane</keyword>
<organism evidence="8 9">
    <name type="scientific">Georgenia deserti</name>
    <dbReference type="NCBI Taxonomy" id="2093781"/>
    <lineage>
        <taxon>Bacteria</taxon>
        <taxon>Bacillati</taxon>
        <taxon>Actinomycetota</taxon>
        <taxon>Actinomycetes</taxon>
        <taxon>Micrococcales</taxon>
        <taxon>Bogoriellaceae</taxon>
        <taxon>Georgenia</taxon>
    </lineage>
</organism>
<dbReference type="PANTHER" id="PTHR30177:SF33">
    <property type="entry name" value="POSSIBLE OSMOPROTECTANT (GLYCINE BETAINE_CARNITINE_CHOLINE_L-PROLINE) TRANSPORT INTEGRAL MEMBRANE PROTEIN ABC TRANSPORTER PROZ"/>
    <property type="match status" value="1"/>
</dbReference>
<evidence type="ECO:0000313" key="9">
    <source>
        <dbReference type="Proteomes" id="UP001597277"/>
    </source>
</evidence>
<comment type="subcellular location">
    <subcellularLocation>
        <location evidence="6">Cell membrane</location>
        <topology evidence="6">Multi-pass membrane protein</topology>
    </subcellularLocation>
    <subcellularLocation>
        <location evidence="1">Membrane</location>
        <topology evidence="1">Multi-pass membrane protein</topology>
    </subcellularLocation>
</comment>
<evidence type="ECO:0000256" key="6">
    <source>
        <dbReference type="RuleBase" id="RU363032"/>
    </source>
</evidence>
<reference evidence="9" key="1">
    <citation type="journal article" date="2019" name="Int. J. Syst. Evol. Microbiol.">
        <title>The Global Catalogue of Microorganisms (GCM) 10K type strain sequencing project: providing services to taxonomists for standard genome sequencing and annotation.</title>
        <authorList>
            <consortium name="The Broad Institute Genomics Platform"/>
            <consortium name="The Broad Institute Genome Sequencing Center for Infectious Disease"/>
            <person name="Wu L."/>
            <person name="Ma J."/>
        </authorList>
    </citation>
    <scope>NUCLEOTIDE SEQUENCE [LARGE SCALE GENOMIC DNA]</scope>
    <source>
        <strain evidence="9">JCM 17130</strain>
    </source>
</reference>
<dbReference type="InterPro" id="IPR035906">
    <property type="entry name" value="MetI-like_sf"/>
</dbReference>
<dbReference type="InterPro" id="IPR051204">
    <property type="entry name" value="ABC_transp_perm/SBD"/>
</dbReference>
<evidence type="ECO:0000256" key="3">
    <source>
        <dbReference type="ARBA" id="ARBA00022692"/>
    </source>
</evidence>
<feature type="transmembrane region" description="Helical" evidence="6">
    <location>
        <begin position="26"/>
        <end position="48"/>
    </location>
</feature>
<dbReference type="CDD" id="cd06261">
    <property type="entry name" value="TM_PBP2"/>
    <property type="match status" value="1"/>
</dbReference>
<gene>
    <name evidence="8" type="ORF">ACFSE6_09285</name>
</gene>
<comment type="similarity">
    <text evidence="6">Belongs to the binding-protein-dependent transport system permease family.</text>
</comment>
<evidence type="ECO:0000313" key="8">
    <source>
        <dbReference type="EMBL" id="MFD1718027.1"/>
    </source>
</evidence>
<evidence type="ECO:0000259" key="7">
    <source>
        <dbReference type="PROSITE" id="PS50928"/>
    </source>
</evidence>
<dbReference type="PROSITE" id="PS50928">
    <property type="entry name" value="ABC_TM1"/>
    <property type="match status" value="1"/>
</dbReference>
<evidence type="ECO:0000256" key="5">
    <source>
        <dbReference type="ARBA" id="ARBA00023136"/>
    </source>
</evidence>
<feature type="transmembrane region" description="Helical" evidence="6">
    <location>
        <begin position="184"/>
        <end position="208"/>
    </location>
</feature>
<evidence type="ECO:0000256" key="1">
    <source>
        <dbReference type="ARBA" id="ARBA00004141"/>
    </source>
</evidence>
<feature type="domain" description="ABC transmembrane type-1" evidence="7">
    <location>
        <begin position="22"/>
        <end position="200"/>
    </location>
</feature>
<dbReference type="PANTHER" id="PTHR30177">
    <property type="entry name" value="GLYCINE BETAINE/L-PROLINE TRANSPORT SYSTEM PERMEASE PROTEIN PROW"/>
    <property type="match status" value="1"/>
</dbReference>
<dbReference type="SUPFAM" id="SSF161098">
    <property type="entry name" value="MetI-like"/>
    <property type="match status" value="1"/>
</dbReference>
<evidence type="ECO:0000256" key="4">
    <source>
        <dbReference type="ARBA" id="ARBA00022989"/>
    </source>
</evidence>